<dbReference type="PROSITE" id="PS00675">
    <property type="entry name" value="SIGMA54_INTERACT_1"/>
    <property type="match status" value="1"/>
</dbReference>
<dbReference type="InterPro" id="IPR002078">
    <property type="entry name" value="Sigma_54_int"/>
</dbReference>
<sequence length="537" mass="59485">MTTPQQIKVAPMKNTPKELTQLALDLTQGISSQDRFDRLLSVIKSLFGCDSSALLAFRDQHFAPLAINGLFEEVLGRQFLIDEHPRLEAIARAGDIVRFPHDSELPDPYDGLIPSHQGKLHVHACIGLPLIANETLIGALTIDGFDPHQFDQFSDEELRVISALAAASLHTALLMEQLERQAFNMPESHGQAALHAGKSSQAAQVEMIGKSRVMEELRSHIQAVAATELTVLITGETGVGKELIAASIHQASHRSGQPLIYLNCAALPESVAESELFGHVKGAFTGAISDRKGKFEMADGGTLFLDEVGELPLALQAKLLRVLQYGDLQRVGDDRVLKVNTRIVAATNRQLHEEVKQGKFRADLYHRLSVFPIMAPPLRERGNDIVLLAGFFIERSKGKLGIQSMRLSREAVDMLSAYPWPGNVRELEHAINRASVVARAESSNLEFIELQPHHFELLSTPQQQAHQHSTAISNETRQKNPISVETNIGLKDATNRFQYQLIDDCYQRNNRNWAATARELELDAGNLHRLAKRLGLK</sequence>
<dbReference type="KEGG" id="pgb:H744_1c0394"/>
<name>A0A0C5WJY3_9GAMM</name>
<protein>
    <submittedName>
        <fullName evidence="7">Anaerobic nitric oxide reductase transcription regulator</fullName>
    </submittedName>
</protein>
<dbReference type="GO" id="GO:0003677">
    <property type="term" value="F:DNA binding"/>
    <property type="evidence" value="ECO:0007669"/>
    <property type="project" value="UniProtKB-KW"/>
</dbReference>
<dbReference type="CDD" id="cd00009">
    <property type="entry name" value="AAA"/>
    <property type="match status" value="1"/>
</dbReference>
<dbReference type="EMBL" id="CP005973">
    <property type="protein sequence ID" value="AJR05419.1"/>
    <property type="molecule type" value="Genomic_DNA"/>
</dbReference>
<dbReference type="Gene3D" id="1.10.10.60">
    <property type="entry name" value="Homeodomain-like"/>
    <property type="match status" value="1"/>
</dbReference>
<dbReference type="InterPro" id="IPR029016">
    <property type="entry name" value="GAF-like_dom_sf"/>
</dbReference>
<evidence type="ECO:0000256" key="5">
    <source>
        <dbReference type="ARBA" id="ARBA00023163"/>
    </source>
</evidence>
<dbReference type="HOGENOM" id="CLU_000445_125_0_6"/>
<dbReference type="Gene3D" id="3.30.450.40">
    <property type="match status" value="1"/>
</dbReference>
<evidence type="ECO:0000256" key="4">
    <source>
        <dbReference type="ARBA" id="ARBA00023125"/>
    </source>
</evidence>
<proteinExistence type="predicted"/>
<evidence type="ECO:0000313" key="7">
    <source>
        <dbReference type="EMBL" id="AJR05419.1"/>
    </source>
</evidence>
<reference evidence="7 8" key="1">
    <citation type="submission" date="2013-05" db="EMBL/GenBank/DDBJ databases">
        <title>Complete genome sequence of the lipase-producing bacterium Photobacterium gaetbulicola Gung47.</title>
        <authorList>
            <person name="Kim Y.-O."/>
        </authorList>
    </citation>
    <scope>NUCLEOTIDE SEQUENCE [LARGE SCALE GENOMIC DNA]</scope>
    <source>
        <strain evidence="7 8">Gung47</strain>
    </source>
</reference>
<evidence type="ECO:0000256" key="1">
    <source>
        <dbReference type="ARBA" id="ARBA00022741"/>
    </source>
</evidence>
<evidence type="ECO:0000256" key="2">
    <source>
        <dbReference type="ARBA" id="ARBA00022840"/>
    </source>
</evidence>
<dbReference type="PANTHER" id="PTHR32071:SF35">
    <property type="entry name" value="ANAEROBIC NITRIC OXIDE REDUCTASE TRANSCRIPTION REGULATOR NORR"/>
    <property type="match status" value="1"/>
</dbReference>
<dbReference type="InterPro" id="IPR025943">
    <property type="entry name" value="Sigma_54_int_dom_ATP-bd_2"/>
</dbReference>
<keyword evidence="1" id="KW-0547">Nucleotide-binding</keyword>
<dbReference type="FunFam" id="3.40.50.300:FF:000006">
    <property type="entry name" value="DNA-binding transcriptional regulator NtrC"/>
    <property type="match status" value="1"/>
</dbReference>
<keyword evidence="5" id="KW-0804">Transcription</keyword>
<dbReference type="SMART" id="SM00065">
    <property type="entry name" value="GAF"/>
    <property type="match status" value="1"/>
</dbReference>
<dbReference type="PROSITE" id="PS00676">
    <property type="entry name" value="SIGMA54_INTERACT_2"/>
    <property type="match status" value="1"/>
</dbReference>
<dbReference type="SUPFAM" id="SSF52540">
    <property type="entry name" value="P-loop containing nucleoside triphosphate hydrolases"/>
    <property type="match status" value="1"/>
</dbReference>
<dbReference type="InterPro" id="IPR025944">
    <property type="entry name" value="Sigma_54_int_dom_CS"/>
</dbReference>
<accession>A0A0C5WJY3</accession>
<keyword evidence="3" id="KW-0805">Transcription regulation</keyword>
<evidence type="ECO:0000256" key="3">
    <source>
        <dbReference type="ARBA" id="ARBA00023015"/>
    </source>
</evidence>
<dbReference type="GO" id="GO:0005524">
    <property type="term" value="F:ATP binding"/>
    <property type="evidence" value="ECO:0007669"/>
    <property type="project" value="UniProtKB-KW"/>
</dbReference>
<dbReference type="InterPro" id="IPR003018">
    <property type="entry name" value="GAF"/>
</dbReference>
<keyword evidence="8" id="KW-1185">Reference proteome</keyword>
<evidence type="ECO:0000313" key="8">
    <source>
        <dbReference type="Proteomes" id="UP000032303"/>
    </source>
</evidence>
<dbReference type="AlphaFoldDB" id="A0A0C5WJY3"/>
<dbReference type="PROSITE" id="PS50045">
    <property type="entry name" value="SIGMA54_INTERACT_4"/>
    <property type="match status" value="1"/>
</dbReference>
<dbReference type="PATRIC" id="fig|658445.3.peg.432"/>
<dbReference type="PROSITE" id="PS00688">
    <property type="entry name" value="SIGMA54_INTERACT_3"/>
    <property type="match status" value="1"/>
</dbReference>
<feature type="domain" description="Sigma-54 factor interaction" evidence="6">
    <location>
        <begin position="207"/>
        <end position="436"/>
    </location>
</feature>
<keyword evidence="4" id="KW-0238">DNA-binding</keyword>
<dbReference type="InterPro" id="IPR025662">
    <property type="entry name" value="Sigma_54_int_dom_ATP-bd_1"/>
</dbReference>
<dbReference type="Proteomes" id="UP000032303">
    <property type="component" value="Chromosome 1"/>
</dbReference>
<dbReference type="Pfam" id="PF25601">
    <property type="entry name" value="AAA_lid_14"/>
    <property type="match status" value="1"/>
</dbReference>
<dbReference type="GO" id="GO:0006355">
    <property type="term" value="P:regulation of DNA-templated transcription"/>
    <property type="evidence" value="ECO:0007669"/>
    <property type="project" value="InterPro"/>
</dbReference>
<dbReference type="Pfam" id="PF00158">
    <property type="entry name" value="Sigma54_activat"/>
    <property type="match status" value="1"/>
</dbReference>
<gene>
    <name evidence="7" type="ORF">H744_1c0394</name>
</gene>
<dbReference type="SMART" id="SM00382">
    <property type="entry name" value="AAA"/>
    <property type="match status" value="1"/>
</dbReference>
<dbReference type="Pfam" id="PF01590">
    <property type="entry name" value="GAF"/>
    <property type="match status" value="1"/>
</dbReference>
<dbReference type="InterPro" id="IPR058031">
    <property type="entry name" value="AAA_lid_NorR"/>
</dbReference>
<dbReference type="InterPro" id="IPR027417">
    <property type="entry name" value="P-loop_NTPase"/>
</dbReference>
<dbReference type="PANTHER" id="PTHR32071">
    <property type="entry name" value="TRANSCRIPTIONAL REGULATORY PROTEIN"/>
    <property type="match status" value="1"/>
</dbReference>
<organism evidence="7 8">
    <name type="scientific">Photobacterium gaetbulicola Gung47</name>
    <dbReference type="NCBI Taxonomy" id="658445"/>
    <lineage>
        <taxon>Bacteria</taxon>
        <taxon>Pseudomonadati</taxon>
        <taxon>Pseudomonadota</taxon>
        <taxon>Gammaproteobacteria</taxon>
        <taxon>Vibrionales</taxon>
        <taxon>Vibrionaceae</taxon>
        <taxon>Photobacterium</taxon>
    </lineage>
</organism>
<dbReference type="SUPFAM" id="SSF55781">
    <property type="entry name" value="GAF domain-like"/>
    <property type="match status" value="1"/>
</dbReference>
<dbReference type="NCBIfam" id="NF003451">
    <property type="entry name" value="PRK05022.1"/>
    <property type="match status" value="1"/>
</dbReference>
<evidence type="ECO:0000259" key="6">
    <source>
        <dbReference type="PROSITE" id="PS50045"/>
    </source>
</evidence>
<dbReference type="Gene3D" id="3.40.50.300">
    <property type="entry name" value="P-loop containing nucleotide triphosphate hydrolases"/>
    <property type="match status" value="1"/>
</dbReference>
<dbReference type="STRING" id="658445.H744_1c0394"/>
<dbReference type="InterPro" id="IPR003593">
    <property type="entry name" value="AAA+_ATPase"/>
</dbReference>
<keyword evidence="2" id="KW-0067">ATP-binding</keyword>
<dbReference type="Gene3D" id="1.10.8.60">
    <property type="match status" value="1"/>
</dbReference>